<gene>
    <name evidence="1" type="ORF">E2C01_026155</name>
</gene>
<evidence type="ECO:0000313" key="1">
    <source>
        <dbReference type="EMBL" id="MPC32824.1"/>
    </source>
</evidence>
<reference evidence="1 2" key="1">
    <citation type="submission" date="2019-05" db="EMBL/GenBank/DDBJ databases">
        <title>Another draft genome of Portunus trituberculatus and its Hox gene families provides insights of decapod evolution.</title>
        <authorList>
            <person name="Jeong J.-H."/>
            <person name="Song I."/>
            <person name="Kim S."/>
            <person name="Choi T."/>
            <person name="Kim D."/>
            <person name="Ryu S."/>
            <person name="Kim W."/>
        </authorList>
    </citation>
    <scope>NUCLEOTIDE SEQUENCE [LARGE SCALE GENOMIC DNA]</scope>
    <source>
        <tissue evidence="1">Muscle</tissue>
    </source>
</reference>
<comment type="caution">
    <text evidence="1">The sequence shown here is derived from an EMBL/GenBank/DDBJ whole genome shotgun (WGS) entry which is preliminary data.</text>
</comment>
<protein>
    <submittedName>
        <fullName evidence="1">Uncharacterized protein</fullName>
    </submittedName>
</protein>
<evidence type="ECO:0000313" key="2">
    <source>
        <dbReference type="Proteomes" id="UP000324222"/>
    </source>
</evidence>
<proteinExistence type="predicted"/>
<dbReference type="AlphaFoldDB" id="A0A5B7EJX8"/>
<keyword evidence="2" id="KW-1185">Reference proteome</keyword>
<sequence length="101" mass="11040">MYSCGVPKLLDACLCQRGVGDAASNTVITWLLLGGLGPVHGTQAIALSDMSVGVLREEENIRRKRERRKQNMRALPSSSFVPEPTLVTIVFSPLTEKAWAE</sequence>
<name>A0A5B7EJX8_PORTR</name>
<accession>A0A5B7EJX8</accession>
<dbReference type="EMBL" id="VSRR010002703">
    <property type="protein sequence ID" value="MPC32824.1"/>
    <property type="molecule type" value="Genomic_DNA"/>
</dbReference>
<organism evidence="1 2">
    <name type="scientific">Portunus trituberculatus</name>
    <name type="common">Swimming crab</name>
    <name type="synonym">Neptunus trituberculatus</name>
    <dbReference type="NCBI Taxonomy" id="210409"/>
    <lineage>
        <taxon>Eukaryota</taxon>
        <taxon>Metazoa</taxon>
        <taxon>Ecdysozoa</taxon>
        <taxon>Arthropoda</taxon>
        <taxon>Crustacea</taxon>
        <taxon>Multicrustacea</taxon>
        <taxon>Malacostraca</taxon>
        <taxon>Eumalacostraca</taxon>
        <taxon>Eucarida</taxon>
        <taxon>Decapoda</taxon>
        <taxon>Pleocyemata</taxon>
        <taxon>Brachyura</taxon>
        <taxon>Eubrachyura</taxon>
        <taxon>Portunoidea</taxon>
        <taxon>Portunidae</taxon>
        <taxon>Portuninae</taxon>
        <taxon>Portunus</taxon>
    </lineage>
</organism>
<dbReference type="Proteomes" id="UP000324222">
    <property type="component" value="Unassembled WGS sequence"/>
</dbReference>